<evidence type="ECO:0000259" key="1">
    <source>
        <dbReference type="Pfam" id="PF12530"/>
    </source>
</evidence>
<dbReference type="InterPro" id="IPR022542">
    <property type="entry name" value="FOCAD/RST1_DUF3730"/>
</dbReference>
<dbReference type="PANTHER" id="PTHR16212:SF4">
    <property type="entry name" value="FOCADHESIN"/>
    <property type="match status" value="1"/>
</dbReference>
<dbReference type="Proteomes" id="UP001314263">
    <property type="component" value="Unassembled WGS sequence"/>
</dbReference>
<dbReference type="GO" id="GO:0060147">
    <property type="term" value="P:regulation of post-transcriptional gene silencing"/>
    <property type="evidence" value="ECO:0007669"/>
    <property type="project" value="InterPro"/>
</dbReference>
<comment type="caution">
    <text evidence="2">The sequence shown here is derived from an EMBL/GenBank/DDBJ whole genome shotgun (WGS) entry which is preliminary data.</text>
</comment>
<dbReference type="PANTHER" id="PTHR16212">
    <property type="entry name" value="FOCADHESIN FAMILY MEMBER"/>
    <property type="match status" value="1"/>
</dbReference>
<feature type="domain" description="DUF3730" evidence="1">
    <location>
        <begin position="478"/>
        <end position="701"/>
    </location>
</feature>
<evidence type="ECO:0000313" key="3">
    <source>
        <dbReference type="Proteomes" id="UP001314263"/>
    </source>
</evidence>
<dbReference type="InterPro" id="IPR045163">
    <property type="entry name" value="Focadhesin/RST1"/>
</dbReference>
<reference evidence="2 3" key="1">
    <citation type="submission" date="2023-10" db="EMBL/GenBank/DDBJ databases">
        <authorList>
            <person name="Maclean D."/>
            <person name="Macfadyen A."/>
        </authorList>
    </citation>
    <scope>NUCLEOTIDE SEQUENCE [LARGE SCALE GENOMIC DNA]</scope>
</reference>
<gene>
    <name evidence="2" type="ORF">CVIRNUC_006535</name>
</gene>
<accession>A0AAV1I9F2</accession>
<evidence type="ECO:0000313" key="2">
    <source>
        <dbReference type="EMBL" id="CAK0783336.1"/>
    </source>
</evidence>
<protein>
    <recommendedName>
        <fullName evidence="1">DUF3730 domain-containing protein</fullName>
    </recommendedName>
</protein>
<dbReference type="InterPro" id="IPR016024">
    <property type="entry name" value="ARM-type_fold"/>
</dbReference>
<dbReference type="EMBL" id="CAUYUE010000008">
    <property type="protein sequence ID" value="CAK0783336.1"/>
    <property type="molecule type" value="Genomic_DNA"/>
</dbReference>
<keyword evidence="3" id="KW-1185">Reference proteome</keyword>
<organism evidence="2 3">
    <name type="scientific">Coccomyxa viridis</name>
    <dbReference type="NCBI Taxonomy" id="1274662"/>
    <lineage>
        <taxon>Eukaryota</taxon>
        <taxon>Viridiplantae</taxon>
        <taxon>Chlorophyta</taxon>
        <taxon>core chlorophytes</taxon>
        <taxon>Trebouxiophyceae</taxon>
        <taxon>Trebouxiophyceae incertae sedis</taxon>
        <taxon>Coccomyxaceae</taxon>
        <taxon>Coccomyxa</taxon>
    </lineage>
</organism>
<sequence length="1552" mass="162362">MKDPHGLPKGLLRGLQAEHLVIRRAAVEEAFRYLGQHSAYQSRDGAALLQQCLSATDAATVEEAVQQLVAFVPRPGLDVNDGIQLMLATLSTSGSATAPQLVEGIVNLFHKSSDDSLALSRAPAGHPLYKTLLAHPSAAQQLLVCLGAAFAGPDAPQAASASAQWLLWEPFLSLALLDHGEGACRLPFAMQLHAALMRCLEGSGCSADVGKAILNLLICLLPCLPLKAPQQRAWAAACAAAPLQLCAQHCHRGDHADNSQKAVAASLHLCFELTRHGDSIIGIQPGLASVLQTDVAMLHACLPSMALLAQISPRNTADAIMDHILGLCSSLDSLSPGVKGLLQMPLVTSIAFGWPCHAHKARPVMDWLTAHASTRSSPAMAQAQSSLYGQPASVSAATAVLETFFQPYTGPPEALQWLRSVRGSFAASSATRALLGPLSMSMLCALLEHSAADVQISAAQTMAAAARAVPTAGISFLPVLVHHLQRLSMQVPTSGLRQHADVELALMQAIPAMAYAASCLPYVNRVLDQLCPPDAPERLRAISLQLHCKLWKDTGHSFNRLRDLLMPDASQLRLSHIMAVTKAATQKEVCLHDVDRGMQLMEGIQALLPSKTAGAAALALEALGILCERGGISFRDAWKLLRGMGLQRPEQELQRAAWATLLGQAHSIAEEQAEQAAAHHTALWEAAQDSSARVRSAAYGAMACWGFEMLELLEVQKPPRDYSGLLLWETDGEARGKCEALVISTLAYEHARRRRHVGPAAKPAAAGRSVGAAGSAAEGATLKRLTRLVPKELLDSASDNPGVLLLLWAPAKRAARSGDGRAEFAAAAAQEYAAKCEEILSQAGPADAEVPPCLKFQSWRCFLGRWRAALTAAAAQTGSAHEEEIMHQTCAQIWDIMKASLSGSGPETCQAAQAAAALHGLTATSDLQLSRAIQAALQELSSTCRSQTIAQAVRSSLSEVTPSSQEQQSVPVEAFLRELHAAVDSLQDCRTRAGEAVAQLEQLPGAVLSGNADHAVVDAEAQWLMSVASSSALPGRCVGAASAALGCVLGAAVASRPDAPGGAAAGALSQGLAALRAAAGNAPRLSQSSAARVGVAKGLAAALGAPHMLPGVDTGSAQLLRRAAHEPTAKQALQMLESLAGQDAAGSARQAAAWCLAAAAAAGRAASRGAQSLQAGKSAQGASIGHAALAALPADSAMKALVEHLAGSSSAAGLHGGDASGMAASCKASVLRCLAAAERLPHLDWGNICGPFLRGDASGSDACATAAVGLLVRHFGAPGCSDLWMEVMQGPRFKKLPSKARQQLLESCGAVLRNAGEAMQEQITKSLPSLADGELAASAWRGIHGCIAGKAKEQAPVVLTACMRDTMQRMIAALPLPVHPSPGVEDWLLNGQSHEHSSPTADTADMPQEWVQWRAALHALAALTEAQACSMMSRVPRPQSCQEVFATAMLVHHQRLPAEHLAQCRTWCMSMPEMETMGLSATVARASVLSPESSQAQLLLQLLNVRQVFPDAAGPVLSRPCIELAALFVAGLAASIRELSVVATRASVKTRK</sequence>
<dbReference type="SUPFAM" id="SSF48371">
    <property type="entry name" value="ARM repeat"/>
    <property type="match status" value="1"/>
</dbReference>
<name>A0AAV1I9F2_9CHLO</name>
<proteinExistence type="predicted"/>
<dbReference type="Pfam" id="PF12530">
    <property type="entry name" value="DUF3730"/>
    <property type="match status" value="1"/>
</dbReference>